<keyword evidence="6" id="KW-0119">Carbohydrate metabolism</keyword>
<dbReference type="EMBL" id="CAUYUJ010002456">
    <property type="protein sequence ID" value="CAK0800877.1"/>
    <property type="molecule type" value="Genomic_DNA"/>
</dbReference>
<organism evidence="11 12">
    <name type="scientific">Prorocentrum cordatum</name>
    <dbReference type="NCBI Taxonomy" id="2364126"/>
    <lineage>
        <taxon>Eukaryota</taxon>
        <taxon>Sar</taxon>
        <taxon>Alveolata</taxon>
        <taxon>Dinophyceae</taxon>
        <taxon>Prorocentrales</taxon>
        <taxon>Prorocentraceae</taxon>
        <taxon>Prorocentrum</taxon>
    </lineage>
</organism>
<evidence type="ECO:0000256" key="5">
    <source>
        <dbReference type="ARBA" id="ARBA00023001"/>
    </source>
</evidence>
<evidence type="ECO:0000256" key="9">
    <source>
        <dbReference type="SAM" id="MobiDB-lite"/>
    </source>
</evidence>
<protein>
    <recommendedName>
        <fullName evidence="3">cellulase</fullName>
        <ecNumber evidence="3">3.2.1.4</ecNumber>
    </recommendedName>
</protein>
<keyword evidence="5" id="KW-0136">Cellulose degradation</keyword>
<evidence type="ECO:0000313" key="12">
    <source>
        <dbReference type="Proteomes" id="UP001189429"/>
    </source>
</evidence>
<feature type="region of interest" description="Disordered" evidence="9">
    <location>
        <begin position="129"/>
        <end position="188"/>
    </location>
</feature>
<evidence type="ECO:0000256" key="6">
    <source>
        <dbReference type="ARBA" id="ARBA00023277"/>
    </source>
</evidence>
<comment type="catalytic activity">
    <reaction evidence="1">
        <text>Endohydrolysis of (1-&gt;4)-beta-D-glucosidic linkages in cellulose, lichenin and cereal beta-D-glucans.</text>
        <dbReference type="EC" id="3.2.1.4"/>
    </reaction>
</comment>
<feature type="compositionally biased region" description="Pro residues" evidence="9">
    <location>
        <begin position="129"/>
        <end position="142"/>
    </location>
</feature>
<reference evidence="11" key="1">
    <citation type="submission" date="2023-10" db="EMBL/GenBank/DDBJ databases">
        <authorList>
            <person name="Chen Y."/>
            <person name="Shah S."/>
            <person name="Dougan E. K."/>
            <person name="Thang M."/>
            <person name="Chan C."/>
        </authorList>
    </citation>
    <scope>NUCLEOTIDE SEQUENCE [LARGE SCALE GENOMIC DNA]</scope>
</reference>
<comment type="similarity">
    <text evidence="2">Belongs to the glycosyl hydrolase 45 (cellulase K) family.</text>
</comment>
<dbReference type="PANTHER" id="PTHR39730:SF1">
    <property type="entry name" value="ENDOGLUCANASE 1"/>
    <property type="match status" value="1"/>
</dbReference>
<feature type="region of interest" description="Disordered" evidence="9">
    <location>
        <begin position="14"/>
        <end position="67"/>
    </location>
</feature>
<dbReference type="Pfam" id="PF02015">
    <property type="entry name" value="Glyco_hydro_45"/>
    <property type="match status" value="1"/>
</dbReference>
<sequence>PLWLETLWLPADSPRSPERHDGYAAAAAARRTRRRGVSGSLRRADLHAEASGSQSGQPVGHSSFGDLPHGRARGGVLRPYGVGTSGGYPLLSAVWYPGLSPESSFEEFQQYLWSRGLGECPEPCAPVPPVATPAPTPTPAPTLAPTSALTPAPSVAPASRPTATPTPAPTAAAAPPPTPGPPALPPTAPPPQQAAFCCFWSPGGGDVCGTCSERQGSGTWCGASAHRCESCSPGQATWCEVGSPVGAPTNTPTPAPVVAPTRAPAPAPTAGPTLAPTAVPTRAPAPAPTAAPTLAPTAAPTPAPTSAPTVAPTLAPTQVSPLTPEWVTGTWTTGYWDCCKPSCAWPGKGRTTAPVRACKADNSTASATEPSTCVGGSAGTCTDQQPFAISSRLSMGFAAASVSGLHGLRGDDNCGQCYELRFTDEEHRSSSGWAWGGAHAQLAGKSMVVQVTNIGYDVVGEHSFDLMIPGAGQGAFNTGCPRQFAGYSSGQFDCNNNWGGCGSAGGCAALPPELRAGCEWRYAWYYWRRPCPRQAGGRWGRRVADASPLRRDLDHGVSHPRAHRHCVGDAARPVRLWLHVGWPPGTQPVAGRTTRTSTSGASGAPPG</sequence>
<dbReference type="InterPro" id="IPR000334">
    <property type="entry name" value="Glyco_hydro_45"/>
</dbReference>
<evidence type="ECO:0000256" key="7">
    <source>
        <dbReference type="ARBA" id="ARBA00023295"/>
    </source>
</evidence>
<evidence type="ECO:0000256" key="2">
    <source>
        <dbReference type="ARBA" id="ARBA00007793"/>
    </source>
</evidence>
<evidence type="ECO:0000256" key="4">
    <source>
        <dbReference type="ARBA" id="ARBA00022801"/>
    </source>
</evidence>
<evidence type="ECO:0000259" key="10">
    <source>
        <dbReference type="Pfam" id="PF02015"/>
    </source>
</evidence>
<dbReference type="Gene3D" id="2.40.40.10">
    <property type="entry name" value="RlpA-like domain"/>
    <property type="match status" value="1"/>
</dbReference>
<evidence type="ECO:0000256" key="8">
    <source>
        <dbReference type="ARBA" id="ARBA00023326"/>
    </source>
</evidence>
<comment type="caution">
    <text evidence="11">The sequence shown here is derived from an EMBL/GenBank/DDBJ whole genome shotgun (WGS) entry which is preliminary data.</text>
</comment>
<dbReference type="Proteomes" id="UP001189429">
    <property type="component" value="Unassembled WGS sequence"/>
</dbReference>
<proteinExistence type="inferred from homology"/>
<name>A0ABN9Q8E7_9DINO</name>
<dbReference type="PANTHER" id="PTHR39730">
    <property type="entry name" value="ENDOGLUCANASE 1"/>
    <property type="match status" value="1"/>
</dbReference>
<feature type="domain" description="Glycosyl hydrolases family 45 active site" evidence="10">
    <location>
        <begin position="332"/>
        <end position="525"/>
    </location>
</feature>
<dbReference type="InterPro" id="IPR036908">
    <property type="entry name" value="RlpA-like_sf"/>
</dbReference>
<dbReference type="InterPro" id="IPR052288">
    <property type="entry name" value="GH45_Enzymes"/>
</dbReference>
<feature type="compositionally biased region" description="Low complexity" evidence="9">
    <location>
        <begin position="143"/>
        <end position="163"/>
    </location>
</feature>
<feature type="compositionally biased region" description="Low complexity" evidence="9">
    <location>
        <begin position="270"/>
        <end position="282"/>
    </location>
</feature>
<feature type="region of interest" description="Disordered" evidence="9">
    <location>
        <begin position="585"/>
        <end position="607"/>
    </location>
</feature>
<evidence type="ECO:0000313" key="11">
    <source>
        <dbReference type="EMBL" id="CAK0800877.1"/>
    </source>
</evidence>
<evidence type="ECO:0000256" key="3">
    <source>
        <dbReference type="ARBA" id="ARBA00012601"/>
    </source>
</evidence>
<dbReference type="SUPFAM" id="SSF50685">
    <property type="entry name" value="Barwin-like endoglucanases"/>
    <property type="match status" value="1"/>
</dbReference>
<feature type="region of interest" description="Disordered" evidence="9">
    <location>
        <begin position="262"/>
        <end position="307"/>
    </location>
</feature>
<keyword evidence="8" id="KW-0624">Polysaccharide degradation</keyword>
<feature type="compositionally biased region" description="Low complexity" evidence="9">
    <location>
        <begin position="590"/>
        <end position="607"/>
    </location>
</feature>
<keyword evidence="12" id="KW-1185">Reference proteome</keyword>
<gene>
    <name evidence="11" type="ORF">PCOR1329_LOCUS8907</name>
</gene>
<keyword evidence="7" id="KW-0326">Glycosidase</keyword>
<evidence type="ECO:0000256" key="1">
    <source>
        <dbReference type="ARBA" id="ARBA00000966"/>
    </source>
</evidence>
<keyword evidence="4" id="KW-0378">Hydrolase</keyword>
<accession>A0ABN9Q8E7</accession>
<dbReference type="PRINTS" id="PR01217">
    <property type="entry name" value="PRICHEXTENSN"/>
</dbReference>
<feature type="compositionally biased region" description="Pro residues" evidence="9">
    <location>
        <begin position="164"/>
        <end position="188"/>
    </location>
</feature>
<dbReference type="EC" id="3.2.1.4" evidence="3"/>
<feature type="non-terminal residue" evidence="11">
    <location>
        <position position="1"/>
    </location>
</feature>